<evidence type="ECO:0000256" key="3">
    <source>
        <dbReference type="ARBA" id="ARBA00023015"/>
    </source>
</evidence>
<keyword evidence="1" id="KW-0479">Metal-binding</keyword>
<dbReference type="Pfam" id="PF00172">
    <property type="entry name" value="Zn_clus"/>
    <property type="match status" value="1"/>
</dbReference>
<dbReference type="PANTHER" id="PTHR47660">
    <property type="entry name" value="TRANSCRIPTION FACTOR WITH C2H2 AND ZN(2)-CYS(6) DNA BINDING DOMAIN (EUROFUNG)-RELATED-RELATED"/>
    <property type="match status" value="1"/>
</dbReference>
<protein>
    <recommendedName>
        <fullName evidence="6">Zn(2)-C6 fungal-type domain-containing protein</fullName>
    </recommendedName>
</protein>
<dbReference type="GO" id="GO:0000981">
    <property type="term" value="F:DNA-binding transcription factor activity, RNA polymerase II-specific"/>
    <property type="evidence" value="ECO:0007669"/>
    <property type="project" value="InterPro"/>
</dbReference>
<keyword evidence="8" id="KW-1185">Reference proteome</keyword>
<proteinExistence type="predicted"/>
<dbReference type="SUPFAM" id="SSF57701">
    <property type="entry name" value="Zn2/Cys6 DNA-binding domain"/>
    <property type="match status" value="1"/>
</dbReference>
<dbReference type="EMBL" id="CABFNQ020000737">
    <property type="protein sequence ID" value="CAH0028858.1"/>
    <property type="molecule type" value="Genomic_DNA"/>
</dbReference>
<evidence type="ECO:0000256" key="1">
    <source>
        <dbReference type="ARBA" id="ARBA00022723"/>
    </source>
</evidence>
<keyword evidence="3" id="KW-0805">Transcription regulation</keyword>
<dbReference type="InterPro" id="IPR036864">
    <property type="entry name" value="Zn2-C6_fun-type_DNA-bd_sf"/>
</dbReference>
<evidence type="ECO:0000256" key="4">
    <source>
        <dbReference type="ARBA" id="ARBA00023163"/>
    </source>
</evidence>
<sequence>MHSSLRQKACLACSVSKRGCDKQLPECQRCLDRHLDCVYPQSKRRYRDSTLEDNQVHHLPSSNEFLDLNPFGDRFDHEPWGVINAPNFVTVVPDAMFPFIQTPRTSGNALSSTRSLTYERASPPDTSTPWFLQSDTWEIGRVTKDTDCVVDVELELKSFIQSVAGMLQSWVKNGHNSFIHRRLYEKGLPSCLQDAFTTLTTYNGRNSAIEEVVLQIALDRLAALTRQGPPTTSGAECILAHLARVQSLFIYEFIMLFDGSVRVRASAEKQLPLLRQWLFQMWEIVKEYRGEAGQSNHDQLAENELDNEYNACVEQWRLWILTESVRRTYAVVECITNVFEAMTRGWASCEGAPMITARSGLWEAESALEWSELSCSKSPILVTSLRPIPIMSQYEAEEIDGLVKQVWAVIVGSDRIQFWSNRKSRAK</sequence>
<dbReference type="SMART" id="SM00066">
    <property type="entry name" value="GAL4"/>
    <property type="match status" value="1"/>
</dbReference>
<name>A0A9N9VVY9_9HYPO</name>
<keyword evidence="2" id="KW-0862">Zinc</keyword>
<dbReference type="GO" id="GO:0008270">
    <property type="term" value="F:zinc ion binding"/>
    <property type="evidence" value="ECO:0007669"/>
    <property type="project" value="InterPro"/>
</dbReference>
<dbReference type="InterPro" id="IPR001138">
    <property type="entry name" value="Zn2Cys6_DnaBD"/>
</dbReference>
<gene>
    <name evidence="7" type="ORF">CRHIZ90672A_00012936</name>
</gene>
<evidence type="ECO:0000259" key="6">
    <source>
        <dbReference type="PROSITE" id="PS50048"/>
    </source>
</evidence>
<feature type="domain" description="Zn(2)-C6 fungal-type" evidence="6">
    <location>
        <begin position="9"/>
        <end position="39"/>
    </location>
</feature>
<dbReference type="Proteomes" id="UP000696573">
    <property type="component" value="Unassembled WGS sequence"/>
</dbReference>
<dbReference type="PROSITE" id="PS00463">
    <property type="entry name" value="ZN2_CY6_FUNGAL_1"/>
    <property type="match status" value="1"/>
</dbReference>
<dbReference type="Gene3D" id="4.10.240.10">
    <property type="entry name" value="Zn(2)-C6 fungal-type DNA-binding domain"/>
    <property type="match status" value="1"/>
</dbReference>
<dbReference type="CDD" id="cd00067">
    <property type="entry name" value="GAL4"/>
    <property type="match status" value="1"/>
</dbReference>
<evidence type="ECO:0000256" key="5">
    <source>
        <dbReference type="ARBA" id="ARBA00023242"/>
    </source>
</evidence>
<accession>A0A9N9VVY9</accession>
<reference evidence="7" key="1">
    <citation type="submission" date="2021-10" db="EMBL/GenBank/DDBJ databases">
        <authorList>
            <person name="Piombo E."/>
        </authorList>
    </citation>
    <scope>NUCLEOTIDE SEQUENCE</scope>
</reference>
<organism evidence="7 8">
    <name type="scientific">Clonostachys rhizophaga</name>
    <dbReference type="NCBI Taxonomy" id="160324"/>
    <lineage>
        <taxon>Eukaryota</taxon>
        <taxon>Fungi</taxon>
        <taxon>Dikarya</taxon>
        <taxon>Ascomycota</taxon>
        <taxon>Pezizomycotina</taxon>
        <taxon>Sordariomycetes</taxon>
        <taxon>Hypocreomycetidae</taxon>
        <taxon>Hypocreales</taxon>
        <taxon>Bionectriaceae</taxon>
        <taxon>Clonostachys</taxon>
    </lineage>
</organism>
<evidence type="ECO:0000313" key="7">
    <source>
        <dbReference type="EMBL" id="CAH0028858.1"/>
    </source>
</evidence>
<dbReference type="AlphaFoldDB" id="A0A9N9VVY9"/>
<evidence type="ECO:0000256" key="2">
    <source>
        <dbReference type="ARBA" id="ARBA00022833"/>
    </source>
</evidence>
<keyword evidence="5" id="KW-0539">Nucleus</keyword>
<comment type="caution">
    <text evidence="7">The sequence shown here is derived from an EMBL/GenBank/DDBJ whole genome shotgun (WGS) entry which is preliminary data.</text>
</comment>
<dbReference type="OrthoDB" id="5355161at2759"/>
<keyword evidence="4" id="KW-0804">Transcription</keyword>
<evidence type="ECO:0000313" key="8">
    <source>
        <dbReference type="Proteomes" id="UP000696573"/>
    </source>
</evidence>
<dbReference type="PROSITE" id="PS50048">
    <property type="entry name" value="ZN2_CY6_FUNGAL_2"/>
    <property type="match status" value="1"/>
</dbReference>